<dbReference type="GO" id="GO:0051536">
    <property type="term" value="F:iron-sulfur cluster binding"/>
    <property type="evidence" value="ECO:0007669"/>
    <property type="project" value="UniProtKB-KW"/>
</dbReference>
<dbReference type="GO" id="GO:0003824">
    <property type="term" value="F:catalytic activity"/>
    <property type="evidence" value="ECO:0007669"/>
    <property type="project" value="InterPro"/>
</dbReference>
<keyword evidence="3" id="KW-0479">Metal-binding</keyword>
<comment type="cofactor">
    <cofactor evidence="1">
        <name>[4Fe-4S] cluster</name>
        <dbReference type="ChEBI" id="CHEBI:49883"/>
    </cofactor>
</comment>
<dbReference type="SFLD" id="SFLDG01082">
    <property type="entry name" value="B12-binding_domain_containing"/>
    <property type="match status" value="1"/>
</dbReference>
<evidence type="ECO:0000256" key="1">
    <source>
        <dbReference type="ARBA" id="ARBA00001966"/>
    </source>
</evidence>
<evidence type="ECO:0000256" key="5">
    <source>
        <dbReference type="ARBA" id="ARBA00023014"/>
    </source>
</evidence>
<proteinExistence type="predicted"/>
<dbReference type="Gene3D" id="3.40.50.280">
    <property type="entry name" value="Cobalamin-binding domain"/>
    <property type="match status" value="1"/>
</dbReference>
<dbReference type="InterPro" id="IPR051198">
    <property type="entry name" value="BchE-like"/>
</dbReference>
<comment type="caution">
    <text evidence="6">The sequence shown here is derived from an EMBL/GenBank/DDBJ whole genome shotgun (WGS) entry which is preliminary data.</text>
</comment>
<evidence type="ECO:0000313" key="6">
    <source>
        <dbReference type="EMBL" id="KKN37184.1"/>
    </source>
</evidence>
<dbReference type="EMBL" id="LAZR01001913">
    <property type="protein sequence ID" value="KKN37184.1"/>
    <property type="molecule type" value="Genomic_DNA"/>
</dbReference>
<keyword evidence="2" id="KW-0949">S-adenosyl-L-methionine</keyword>
<reference evidence="6" key="1">
    <citation type="journal article" date="2015" name="Nature">
        <title>Complex archaea that bridge the gap between prokaryotes and eukaryotes.</title>
        <authorList>
            <person name="Spang A."/>
            <person name="Saw J.H."/>
            <person name="Jorgensen S.L."/>
            <person name="Zaremba-Niedzwiedzka K."/>
            <person name="Martijn J."/>
            <person name="Lind A.E."/>
            <person name="van Eijk R."/>
            <person name="Schleper C."/>
            <person name="Guy L."/>
            <person name="Ettema T.J."/>
        </authorList>
    </citation>
    <scope>NUCLEOTIDE SEQUENCE</scope>
</reference>
<sequence length="615" mass="71142">MITNRILLTTPTFPYPSLPANDSLTDATGQRFTHGDDIFSLVSHTHCYANHILAQNINIPTTLLEYPRWNNFVEEVDKKYGIIGISAFPVHLDTVMKMCTHIRENSPETKILLGSYGAQAFAAQYDKETQKKYVDHVVLGEGVRFLRELLGEDTDRPIQQKVMPKCGGAPAFINKYPKGGLGFLVTGLGCPGGCDFCATTEMYKKKRIELLSPDDFVNHVELYRKHFKNLSSIFVIEEDHFRHPRWLTKTKERWEKNVDLVKNVDWTGFGSVDFIWHYAENYGWDAIPETGIGAVFIGVESKFAGEHGYRKVREADAREVFHKLHSMGIRTLGAWICGWDYHNHANMYEDLNYFVACKPTYQQLTRLSPFPGTELWRKLKDQGRVCDVPWEDVHFWSGSQKNISLETHETLNLTEYGYDLIYKTWGPSILRKLEVTLNGYEFCMDSDNPLMREHRSELYKGSCATTWGMLGAMDRFAPNGVVRRRVIKADERFRDLIGEPTPMMEMLSKNIEERAVKFKMAHMFNPYNRRPREEPAKRYLYNKDSSIKDDDIPYITEYPNKIPKKIQKIMNRNNLKYRILAKLLSYKFKLKSSKHINDLDPVILRSLAGQSYGGF</sequence>
<dbReference type="InterPro" id="IPR058240">
    <property type="entry name" value="rSAM_sf"/>
</dbReference>
<dbReference type="GO" id="GO:0046872">
    <property type="term" value="F:metal ion binding"/>
    <property type="evidence" value="ECO:0007669"/>
    <property type="project" value="UniProtKB-KW"/>
</dbReference>
<dbReference type="SUPFAM" id="SSF102114">
    <property type="entry name" value="Radical SAM enzymes"/>
    <property type="match status" value="1"/>
</dbReference>
<organism evidence="6">
    <name type="scientific">marine sediment metagenome</name>
    <dbReference type="NCBI Taxonomy" id="412755"/>
    <lineage>
        <taxon>unclassified sequences</taxon>
        <taxon>metagenomes</taxon>
        <taxon>ecological metagenomes</taxon>
    </lineage>
</organism>
<dbReference type="GO" id="GO:0005829">
    <property type="term" value="C:cytosol"/>
    <property type="evidence" value="ECO:0007669"/>
    <property type="project" value="TreeGrafter"/>
</dbReference>
<name>A0A0F9Q3Y3_9ZZZZ</name>
<dbReference type="InterPro" id="IPR007197">
    <property type="entry name" value="rSAM"/>
</dbReference>
<protein>
    <recommendedName>
        <fullName evidence="7">Elp3/MiaA/NifB-like radical SAM core domain-containing protein</fullName>
    </recommendedName>
</protein>
<dbReference type="AlphaFoldDB" id="A0A0F9Q3Y3"/>
<evidence type="ECO:0000256" key="2">
    <source>
        <dbReference type="ARBA" id="ARBA00022691"/>
    </source>
</evidence>
<evidence type="ECO:0000256" key="4">
    <source>
        <dbReference type="ARBA" id="ARBA00023004"/>
    </source>
</evidence>
<dbReference type="SFLD" id="SFLDS00029">
    <property type="entry name" value="Radical_SAM"/>
    <property type="match status" value="1"/>
</dbReference>
<dbReference type="PANTHER" id="PTHR43409:SF7">
    <property type="entry name" value="BLL1977 PROTEIN"/>
    <property type="match status" value="1"/>
</dbReference>
<accession>A0A0F9Q3Y3</accession>
<evidence type="ECO:0000256" key="3">
    <source>
        <dbReference type="ARBA" id="ARBA00022723"/>
    </source>
</evidence>
<keyword evidence="5" id="KW-0411">Iron-sulfur</keyword>
<gene>
    <name evidence="6" type="ORF">LCGC14_0766100</name>
</gene>
<evidence type="ECO:0008006" key="7">
    <source>
        <dbReference type="Google" id="ProtNLM"/>
    </source>
</evidence>
<keyword evidence="4" id="KW-0408">Iron</keyword>
<dbReference type="PANTHER" id="PTHR43409">
    <property type="entry name" value="ANAEROBIC MAGNESIUM-PROTOPORPHYRIN IX MONOMETHYL ESTER CYCLASE-RELATED"/>
    <property type="match status" value="1"/>
</dbReference>